<evidence type="ECO:0000313" key="2">
    <source>
        <dbReference type="Proteomes" id="UP000887013"/>
    </source>
</evidence>
<proteinExistence type="predicted"/>
<protein>
    <submittedName>
        <fullName evidence="1">Uncharacterized protein</fullName>
    </submittedName>
</protein>
<evidence type="ECO:0000313" key="1">
    <source>
        <dbReference type="EMBL" id="GFU32655.1"/>
    </source>
</evidence>
<gene>
    <name evidence="1" type="ORF">NPIL_297621</name>
</gene>
<organism evidence="1 2">
    <name type="scientific">Nephila pilipes</name>
    <name type="common">Giant wood spider</name>
    <name type="synonym">Nephila maculata</name>
    <dbReference type="NCBI Taxonomy" id="299642"/>
    <lineage>
        <taxon>Eukaryota</taxon>
        <taxon>Metazoa</taxon>
        <taxon>Ecdysozoa</taxon>
        <taxon>Arthropoda</taxon>
        <taxon>Chelicerata</taxon>
        <taxon>Arachnida</taxon>
        <taxon>Araneae</taxon>
        <taxon>Araneomorphae</taxon>
        <taxon>Entelegynae</taxon>
        <taxon>Araneoidea</taxon>
        <taxon>Nephilidae</taxon>
        <taxon>Nephila</taxon>
    </lineage>
</organism>
<dbReference type="AlphaFoldDB" id="A0A8X6QR51"/>
<keyword evidence="2" id="KW-1185">Reference proteome</keyword>
<comment type="caution">
    <text evidence="1">The sequence shown here is derived from an EMBL/GenBank/DDBJ whole genome shotgun (WGS) entry which is preliminary data.</text>
</comment>
<name>A0A8X6QR51_NEPPI</name>
<reference evidence="1" key="1">
    <citation type="submission" date="2020-08" db="EMBL/GenBank/DDBJ databases">
        <title>Multicomponent nature underlies the extraordinary mechanical properties of spider dragline silk.</title>
        <authorList>
            <person name="Kono N."/>
            <person name="Nakamura H."/>
            <person name="Mori M."/>
            <person name="Yoshida Y."/>
            <person name="Ohtoshi R."/>
            <person name="Malay A.D."/>
            <person name="Moran D.A.P."/>
            <person name="Tomita M."/>
            <person name="Numata K."/>
            <person name="Arakawa K."/>
        </authorList>
    </citation>
    <scope>NUCLEOTIDE SEQUENCE</scope>
</reference>
<dbReference type="Proteomes" id="UP000887013">
    <property type="component" value="Unassembled WGS sequence"/>
</dbReference>
<dbReference type="EMBL" id="BMAW01129955">
    <property type="protein sequence ID" value="GFU32655.1"/>
    <property type="molecule type" value="Genomic_DNA"/>
</dbReference>
<sequence length="75" mass="9049">MRWQTERRRNIGCPYAVRANQKRHVSPVHFRRQTAKGSDPLLYINFLIHSLILDSREEQFHYLLEGDQSTHKHQH</sequence>
<accession>A0A8X6QR51</accession>